<reference evidence="1" key="1">
    <citation type="journal article" date="2014" name="Int. J. Syst. Evol. Microbiol.">
        <title>Complete genome sequence of Corynebacterium casei LMG S-19264T (=DSM 44701T), isolated from a smear-ripened cheese.</title>
        <authorList>
            <consortium name="US DOE Joint Genome Institute (JGI-PGF)"/>
            <person name="Walter F."/>
            <person name="Albersmeier A."/>
            <person name="Kalinowski J."/>
            <person name="Ruckert C."/>
        </authorList>
    </citation>
    <scope>NUCLEOTIDE SEQUENCE</scope>
    <source>
        <strain evidence="1">CGMCC 1.15760</strain>
    </source>
</reference>
<name>A0A917G737_9BACI</name>
<sequence>MKREARLCPNCLERTIYFEGICFDCRSEKELHYWQTQQPTQLIKQFAHQLEDDDLLTALAVQGNIPYPLQLAGIQQRFYEQELLYWHADDAIVNELIAQLFTTTQLDIGAALLCCLAFTQHPKVPEAFARLETYQPLWITQLYITPSAYAQVAGWHSHHGTCKKLHYDDCYVFERKQTKTPIATIFTKAEGNCPSCHSPLTMVLSIDNRQQQLPFLQKGWLNITTCLQCVCYEEAIFNDYSLDGTTTIRPFQGETSPYTYEDDLSHAYQLNIIPKPATFGLTPYDLSFIGGLPHWVQDFHFPNCPHCQQPMTFLAQADQNILQAEGVIYMMICEEDRITACTYQQT</sequence>
<accession>A0A917G737</accession>
<comment type="caution">
    <text evidence="1">The sequence shown here is derived from an EMBL/GenBank/DDBJ whole genome shotgun (WGS) entry which is preliminary data.</text>
</comment>
<proteinExistence type="predicted"/>
<reference evidence="1" key="2">
    <citation type="submission" date="2020-09" db="EMBL/GenBank/DDBJ databases">
        <authorList>
            <person name="Sun Q."/>
            <person name="Zhou Y."/>
        </authorList>
    </citation>
    <scope>NUCLEOTIDE SEQUENCE</scope>
    <source>
        <strain evidence="1">CGMCC 1.15760</strain>
    </source>
</reference>
<protein>
    <recommendedName>
        <fullName evidence="3">DUF1963 domain-containing protein</fullName>
    </recommendedName>
</protein>
<evidence type="ECO:0000313" key="2">
    <source>
        <dbReference type="Proteomes" id="UP000616608"/>
    </source>
</evidence>
<dbReference type="EMBL" id="BMJT01000006">
    <property type="protein sequence ID" value="GGG26089.1"/>
    <property type="molecule type" value="Genomic_DNA"/>
</dbReference>
<evidence type="ECO:0008006" key="3">
    <source>
        <dbReference type="Google" id="ProtNLM"/>
    </source>
</evidence>
<organism evidence="1 2">
    <name type="scientific">Lysinibacillus alkalisoli</name>
    <dbReference type="NCBI Taxonomy" id="1911548"/>
    <lineage>
        <taxon>Bacteria</taxon>
        <taxon>Bacillati</taxon>
        <taxon>Bacillota</taxon>
        <taxon>Bacilli</taxon>
        <taxon>Bacillales</taxon>
        <taxon>Bacillaceae</taxon>
        <taxon>Lysinibacillus</taxon>
    </lineage>
</organism>
<dbReference type="Proteomes" id="UP000616608">
    <property type="component" value="Unassembled WGS sequence"/>
</dbReference>
<dbReference type="RefSeq" id="WP_188614988.1">
    <property type="nucleotide sequence ID" value="NZ_BMJT01000006.1"/>
</dbReference>
<keyword evidence="2" id="KW-1185">Reference proteome</keyword>
<dbReference type="AlphaFoldDB" id="A0A917G737"/>
<evidence type="ECO:0000313" key="1">
    <source>
        <dbReference type="EMBL" id="GGG26089.1"/>
    </source>
</evidence>
<gene>
    <name evidence="1" type="ORF">GCM10007425_20800</name>
</gene>